<feature type="domain" description="Glycosyl transferase family 1" evidence="11">
    <location>
        <begin position="220"/>
        <end position="391"/>
    </location>
</feature>
<evidence type="ECO:0000313" key="13">
    <source>
        <dbReference type="Proteomes" id="UP001652661"/>
    </source>
</evidence>
<evidence type="ECO:0000256" key="9">
    <source>
        <dbReference type="ARBA" id="ARBA00045104"/>
    </source>
</evidence>
<dbReference type="GO" id="GO:0005789">
    <property type="term" value="C:endoplasmic reticulum membrane"/>
    <property type="evidence" value="ECO:0007669"/>
    <property type="project" value="UniProtKB-SubCell"/>
</dbReference>
<evidence type="ECO:0000256" key="6">
    <source>
        <dbReference type="ARBA" id="ARBA00022989"/>
    </source>
</evidence>
<protein>
    <recommendedName>
        <fullName evidence="10">Alpha-1,3/1,6-mannosyltransferase ALG2</fullName>
        <ecNumber evidence="10">2.4.1.132</ecNumber>
        <ecNumber evidence="10">2.4.1.257</ecNumber>
    </recommendedName>
    <alternativeName>
        <fullName evidence="10">GDP-Man:Man(1)GlcNAc(2)-PP-Dol alpha-1,3-mannosyltransferase</fullName>
    </alternativeName>
</protein>
<dbReference type="EC" id="2.4.1.257" evidence="10"/>
<dbReference type="GO" id="GO:0102704">
    <property type="term" value="F:GDP-Man:Man(2)GlcNAc(2)-PP-Dol alpha-1,6-mannosyltransferase activity"/>
    <property type="evidence" value="ECO:0007669"/>
    <property type="project" value="UniProtKB-UniRule"/>
</dbReference>
<reference evidence="14" key="1">
    <citation type="submission" date="2025-08" db="UniProtKB">
        <authorList>
            <consortium name="RefSeq"/>
        </authorList>
    </citation>
    <scope>IDENTIFICATION</scope>
    <source>
        <strain evidence="14">14028-0561.14</strain>
        <tissue evidence="14">Whole fly</tissue>
    </source>
</reference>
<dbReference type="FunFam" id="3.40.50.2000:FF:000210">
    <property type="entry name" value="Alpha-1,3/1,6-mannosyltransferase ALG2"/>
    <property type="match status" value="1"/>
</dbReference>
<comment type="catalytic activity">
    <reaction evidence="9 10">
        <text>an alpha-D-Man-(1-&gt;3)-beta-D-Man-(1-&gt;4)-beta-D-GlcNAc-(1-&gt;4)-alpha-D-GlcNAc-diphospho-di-trans,poly-cis-dolichol + GDP-alpha-D-mannose = an alpha-D-Man-(1-&gt;3)-[alpha-D-Man-(1-&gt;6)]-beta-D-Man-(1-&gt;4)-beta-D-GlcNAc-(1-&gt;4)-alpha-D-GlcNAc-diphospho-di-trans,poly-cis-dolichol + GDP + H(+)</text>
        <dbReference type="Rhea" id="RHEA:29519"/>
        <dbReference type="Rhea" id="RHEA-COMP:19513"/>
        <dbReference type="Rhea" id="RHEA-COMP:19515"/>
        <dbReference type="ChEBI" id="CHEBI:15378"/>
        <dbReference type="ChEBI" id="CHEBI:57527"/>
        <dbReference type="ChEBI" id="CHEBI:58189"/>
        <dbReference type="ChEBI" id="CHEBI:132510"/>
        <dbReference type="ChEBI" id="CHEBI:132511"/>
        <dbReference type="EC" id="2.4.1.257"/>
    </reaction>
    <physiologicalReaction direction="left-to-right" evidence="9 10">
        <dbReference type="Rhea" id="RHEA:29520"/>
    </physiologicalReaction>
</comment>
<keyword evidence="7" id="KW-0472">Membrane</keyword>
<evidence type="ECO:0000256" key="2">
    <source>
        <dbReference type="ARBA" id="ARBA00022676"/>
    </source>
</evidence>
<dbReference type="PANTHER" id="PTHR45918:SF1">
    <property type="entry name" value="ALPHA-1,3_1,6-MANNOSYLTRANSFERASE ALG2"/>
    <property type="match status" value="1"/>
</dbReference>
<comment type="pathway">
    <text evidence="1 10">Protein modification; protein glycosylation.</text>
</comment>
<evidence type="ECO:0000313" key="14">
    <source>
        <dbReference type="RefSeq" id="XP_017029833.1"/>
    </source>
</evidence>
<dbReference type="CDD" id="cd03805">
    <property type="entry name" value="GT4_ALG2-like"/>
    <property type="match status" value="1"/>
</dbReference>
<dbReference type="InterPro" id="IPR028098">
    <property type="entry name" value="Glyco_trans_4-like_N"/>
</dbReference>
<dbReference type="Proteomes" id="UP001652661">
    <property type="component" value="Chromosome 3L"/>
</dbReference>
<dbReference type="GO" id="GO:0004378">
    <property type="term" value="F:GDP-Man:Man(1)GlcNAc(2)-PP-Dol alpha-1,3-mannosyltransferase activity"/>
    <property type="evidence" value="ECO:0007669"/>
    <property type="project" value="UniProtKB-UniRule"/>
</dbReference>
<keyword evidence="5" id="KW-0256">Endoplasmic reticulum</keyword>
<evidence type="ECO:0000256" key="5">
    <source>
        <dbReference type="ARBA" id="ARBA00022824"/>
    </source>
</evidence>
<comment type="function">
    <text evidence="10">Mannosylates Man(2)GlcNAc(2)-dolichol diphosphate and Man(1)GlcNAc(2)-dolichol diphosphate to form Man(3)GlcNAc(2)-dolichol diphosphate.</text>
</comment>
<keyword evidence="3 10" id="KW-0808">Transferase</keyword>
<gene>
    <name evidence="14" type="primary">Alg2</name>
</gene>
<dbReference type="UniPathway" id="UPA00378"/>
<dbReference type="InterPro" id="IPR001296">
    <property type="entry name" value="Glyco_trans_1"/>
</dbReference>
<dbReference type="OrthoDB" id="448893at2759"/>
<evidence type="ECO:0000256" key="7">
    <source>
        <dbReference type="ARBA" id="ARBA00023136"/>
    </source>
</evidence>
<evidence type="ECO:0000256" key="4">
    <source>
        <dbReference type="ARBA" id="ARBA00022692"/>
    </source>
</evidence>
<dbReference type="RefSeq" id="XP_017029833.1">
    <property type="nucleotide sequence ID" value="XM_017174344.3"/>
</dbReference>
<dbReference type="Gene3D" id="3.40.50.2000">
    <property type="entry name" value="Glycogen Phosphorylase B"/>
    <property type="match status" value="2"/>
</dbReference>
<evidence type="ECO:0000256" key="10">
    <source>
        <dbReference type="RuleBase" id="RU367136"/>
    </source>
</evidence>
<keyword evidence="6" id="KW-1133">Transmembrane helix</keyword>
<dbReference type="AlphaFoldDB" id="A0A6P4J5R6"/>
<sequence>MVRVLFLHPDLGIGGAERLVVDAALALKERGHQVSFLTNHHDSTHCFKETADGSFPVHVVGDWLPRRLFGRFYAICAYLRMLYAAFYASFFMPQREQVDVVVCDLISVCIPILRLARHRPRVLFYCHFPDQLLSSREGMLKSLYRMPINWLEEHTIGLADKVLVNSKFTLRVFQDTFRRLSTVPDVLYPSLHTQYFDQMEKKLEQRAALLDEQQPVHPRVPRNAFIYLDINRYERKKNHALALHSLRLLGDTLPASDFKRCRLIIAGGYDTRCLENVEHFAELEQLTEKLKLQDNVVLLQSPTDEEKCRLLFAAHCLLYTPENEHFGIVPLEGMYCSKPVVALNSGGPTETVVNTSTGFLCEKQEKSFGAAMLQLFRDEPLRLKMGDQGHKRVQQKFSFQAFADRLNEIIQELVTIPKQSSDAKKRE</sequence>
<comment type="similarity">
    <text evidence="10">Belongs to the glycosyltransferase group 1 family.</text>
</comment>
<comment type="subcellular location">
    <subcellularLocation>
        <location evidence="10">Endoplasmic reticulum membrane</location>
        <topology evidence="10">Single-pass membrane protein</topology>
    </subcellularLocation>
</comment>
<evidence type="ECO:0000256" key="3">
    <source>
        <dbReference type="ARBA" id="ARBA00022679"/>
    </source>
</evidence>
<evidence type="ECO:0000259" key="12">
    <source>
        <dbReference type="Pfam" id="PF13439"/>
    </source>
</evidence>
<keyword evidence="13" id="KW-1185">Reference proteome</keyword>
<proteinExistence type="inferred from homology"/>
<keyword evidence="4" id="KW-0812">Transmembrane</keyword>
<dbReference type="InterPro" id="IPR027054">
    <property type="entry name" value="ALG2"/>
</dbReference>
<dbReference type="Pfam" id="PF13439">
    <property type="entry name" value="Glyco_transf_4"/>
    <property type="match status" value="1"/>
</dbReference>
<keyword evidence="2 10" id="KW-0328">Glycosyltransferase</keyword>
<evidence type="ECO:0000259" key="11">
    <source>
        <dbReference type="Pfam" id="PF00534"/>
    </source>
</evidence>
<dbReference type="FunFam" id="3.40.50.2000:FF:000085">
    <property type="entry name" value="alpha-1,3/1,6-mannosyltransferase ALG2"/>
    <property type="match status" value="1"/>
</dbReference>
<evidence type="ECO:0000256" key="1">
    <source>
        <dbReference type="ARBA" id="ARBA00004922"/>
    </source>
</evidence>
<dbReference type="SUPFAM" id="SSF53756">
    <property type="entry name" value="UDP-Glycosyltransferase/glycogen phosphorylase"/>
    <property type="match status" value="1"/>
</dbReference>
<name>A0A6P4J5R6_DROKI</name>
<dbReference type="EC" id="2.4.1.132" evidence="10"/>
<organism evidence="13 14">
    <name type="scientific">Drosophila kikkawai</name>
    <name type="common">Fruit fly</name>
    <dbReference type="NCBI Taxonomy" id="30033"/>
    <lineage>
        <taxon>Eukaryota</taxon>
        <taxon>Metazoa</taxon>
        <taxon>Ecdysozoa</taxon>
        <taxon>Arthropoda</taxon>
        <taxon>Hexapoda</taxon>
        <taxon>Insecta</taxon>
        <taxon>Pterygota</taxon>
        <taxon>Neoptera</taxon>
        <taxon>Endopterygota</taxon>
        <taxon>Diptera</taxon>
        <taxon>Brachycera</taxon>
        <taxon>Muscomorpha</taxon>
        <taxon>Ephydroidea</taxon>
        <taxon>Drosophilidae</taxon>
        <taxon>Drosophila</taxon>
        <taxon>Sophophora</taxon>
    </lineage>
</organism>
<comment type="catalytic activity">
    <reaction evidence="8 10">
        <text>a beta-D-Man-(1-&gt;4)-beta-D-GlcNAc-(1-&gt;4)-alpha-D-GlcNAc-diphospho-di-trans,poly-cis-dolichol + GDP-alpha-D-mannose = an alpha-D-Man-(1-&gt;3)-beta-D-Man-(1-&gt;4)-beta-D-GlcNAc-(1-&gt;4)-alpha-D-GlcNAc-diphospho-di-trans,poly-cis-dolichol + GDP + H(+)</text>
        <dbReference type="Rhea" id="RHEA:29515"/>
        <dbReference type="Rhea" id="RHEA-COMP:19511"/>
        <dbReference type="Rhea" id="RHEA-COMP:19513"/>
        <dbReference type="ChEBI" id="CHEBI:15378"/>
        <dbReference type="ChEBI" id="CHEBI:57527"/>
        <dbReference type="ChEBI" id="CHEBI:58189"/>
        <dbReference type="ChEBI" id="CHEBI:58472"/>
        <dbReference type="ChEBI" id="CHEBI:132510"/>
        <dbReference type="EC" id="2.4.1.132"/>
    </reaction>
    <physiologicalReaction direction="left-to-right" evidence="8 10">
        <dbReference type="Rhea" id="RHEA:29516"/>
    </physiologicalReaction>
</comment>
<feature type="domain" description="Glycosyltransferase subfamily 4-like N-terminal" evidence="12">
    <location>
        <begin position="13"/>
        <end position="178"/>
    </location>
</feature>
<dbReference type="Pfam" id="PF00534">
    <property type="entry name" value="Glycos_transf_1"/>
    <property type="match status" value="1"/>
</dbReference>
<accession>A0A6P4J5R6</accession>
<dbReference type="PANTHER" id="PTHR45918">
    <property type="entry name" value="ALPHA-1,3/1,6-MANNOSYLTRANSFERASE ALG2"/>
    <property type="match status" value="1"/>
</dbReference>
<evidence type="ECO:0000256" key="8">
    <source>
        <dbReference type="ARBA" id="ARBA00045103"/>
    </source>
</evidence>